<reference evidence="2" key="1">
    <citation type="submission" date="2019-08" db="EMBL/GenBank/DDBJ databases">
        <authorList>
            <person name="Kucharzyk K."/>
            <person name="Murdoch R.W."/>
            <person name="Higgins S."/>
            <person name="Loffler F."/>
        </authorList>
    </citation>
    <scope>NUCLEOTIDE SEQUENCE</scope>
</reference>
<name>A0A645JXS6_9ZZZZ</name>
<proteinExistence type="predicted"/>
<feature type="region of interest" description="Disordered" evidence="1">
    <location>
        <begin position="26"/>
        <end position="59"/>
    </location>
</feature>
<evidence type="ECO:0000313" key="2">
    <source>
        <dbReference type="EMBL" id="MPN63933.1"/>
    </source>
</evidence>
<organism evidence="2">
    <name type="scientific">bioreactor metagenome</name>
    <dbReference type="NCBI Taxonomy" id="1076179"/>
    <lineage>
        <taxon>unclassified sequences</taxon>
        <taxon>metagenomes</taxon>
        <taxon>ecological metagenomes</taxon>
    </lineage>
</organism>
<sequence length="115" mass="11757">MAGQLTDDAVAAALGQPLDCRRDVAQPVSRPGLGEPFPEALFGGGDQAGDGRGDGTDRKGAGGIAVIAVEAGADIDADQVALAQDPPRRGDAVHDLLVERGADRARERRCAVAEE</sequence>
<feature type="compositionally biased region" description="Basic and acidic residues" evidence="1">
    <location>
        <begin position="49"/>
        <end position="59"/>
    </location>
</feature>
<comment type="caution">
    <text evidence="2">The sequence shown here is derived from an EMBL/GenBank/DDBJ whole genome shotgun (WGS) entry which is preliminary data.</text>
</comment>
<protein>
    <submittedName>
        <fullName evidence="2">Uncharacterized protein</fullName>
    </submittedName>
</protein>
<dbReference type="AlphaFoldDB" id="A0A645JXS6"/>
<gene>
    <name evidence="2" type="ORF">SDC9_211700</name>
</gene>
<evidence type="ECO:0000256" key="1">
    <source>
        <dbReference type="SAM" id="MobiDB-lite"/>
    </source>
</evidence>
<dbReference type="EMBL" id="VSSQ01144100">
    <property type="protein sequence ID" value="MPN63933.1"/>
    <property type="molecule type" value="Genomic_DNA"/>
</dbReference>
<accession>A0A645JXS6</accession>